<dbReference type="AlphaFoldDB" id="A0A4Y2UAQ7"/>
<evidence type="ECO:0000256" key="1">
    <source>
        <dbReference type="SAM" id="MobiDB-lite"/>
    </source>
</evidence>
<organism evidence="2 3">
    <name type="scientific">Araneus ventricosus</name>
    <name type="common">Orbweaver spider</name>
    <name type="synonym">Epeira ventricosa</name>
    <dbReference type="NCBI Taxonomy" id="182803"/>
    <lineage>
        <taxon>Eukaryota</taxon>
        <taxon>Metazoa</taxon>
        <taxon>Ecdysozoa</taxon>
        <taxon>Arthropoda</taxon>
        <taxon>Chelicerata</taxon>
        <taxon>Arachnida</taxon>
        <taxon>Araneae</taxon>
        <taxon>Araneomorphae</taxon>
        <taxon>Entelegynae</taxon>
        <taxon>Araneoidea</taxon>
        <taxon>Araneidae</taxon>
        <taxon>Araneus</taxon>
    </lineage>
</organism>
<feature type="region of interest" description="Disordered" evidence="1">
    <location>
        <begin position="74"/>
        <end position="104"/>
    </location>
</feature>
<gene>
    <name evidence="2" type="ORF">AVEN_177190_1</name>
</gene>
<protein>
    <submittedName>
        <fullName evidence="2">Uncharacterized protein</fullName>
    </submittedName>
</protein>
<dbReference type="Proteomes" id="UP000499080">
    <property type="component" value="Unassembled WGS sequence"/>
</dbReference>
<sequence length="104" mass="11702">MQWNVPFPYRPPKACLVSRVFLVAVRQYGAWLCKYLVSARVNRCNGAVWPLSFPLMCELFTVITQETTDALTSPRATSILPVPTTGNNANSGRNSWKDKPLERS</sequence>
<feature type="compositionally biased region" description="Polar residues" evidence="1">
    <location>
        <begin position="84"/>
        <end position="94"/>
    </location>
</feature>
<dbReference type="EMBL" id="BGPR01035317">
    <property type="protein sequence ID" value="GBO10085.1"/>
    <property type="molecule type" value="Genomic_DNA"/>
</dbReference>
<evidence type="ECO:0000313" key="2">
    <source>
        <dbReference type="EMBL" id="GBO10085.1"/>
    </source>
</evidence>
<feature type="compositionally biased region" description="Basic and acidic residues" evidence="1">
    <location>
        <begin position="95"/>
        <end position="104"/>
    </location>
</feature>
<reference evidence="2 3" key="1">
    <citation type="journal article" date="2019" name="Sci. Rep.">
        <title>Orb-weaving spider Araneus ventricosus genome elucidates the spidroin gene catalogue.</title>
        <authorList>
            <person name="Kono N."/>
            <person name="Nakamura H."/>
            <person name="Ohtoshi R."/>
            <person name="Moran D.A.P."/>
            <person name="Shinohara A."/>
            <person name="Yoshida Y."/>
            <person name="Fujiwara M."/>
            <person name="Mori M."/>
            <person name="Tomita M."/>
            <person name="Arakawa K."/>
        </authorList>
    </citation>
    <scope>NUCLEOTIDE SEQUENCE [LARGE SCALE GENOMIC DNA]</scope>
</reference>
<accession>A0A4Y2UAQ7</accession>
<proteinExistence type="predicted"/>
<evidence type="ECO:0000313" key="3">
    <source>
        <dbReference type="Proteomes" id="UP000499080"/>
    </source>
</evidence>
<comment type="caution">
    <text evidence="2">The sequence shown here is derived from an EMBL/GenBank/DDBJ whole genome shotgun (WGS) entry which is preliminary data.</text>
</comment>
<name>A0A4Y2UAQ7_ARAVE</name>
<keyword evidence="3" id="KW-1185">Reference proteome</keyword>